<dbReference type="InterPro" id="IPR010290">
    <property type="entry name" value="TM_effector"/>
</dbReference>
<feature type="transmembrane region" description="Helical" evidence="7">
    <location>
        <begin position="46"/>
        <end position="66"/>
    </location>
</feature>
<dbReference type="Pfam" id="PF05977">
    <property type="entry name" value="MFS_3"/>
    <property type="match status" value="1"/>
</dbReference>
<keyword evidence="3" id="KW-1003">Cell membrane</keyword>
<feature type="transmembrane region" description="Helical" evidence="7">
    <location>
        <begin position="307"/>
        <end position="333"/>
    </location>
</feature>
<feature type="transmembrane region" description="Helical" evidence="7">
    <location>
        <begin position="371"/>
        <end position="394"/>
    </location>
</feature>
<reference evidence="10 11" key="2">
    <citation type="submission" date="2016-11" db="EMBL/GenBank/DDBJ databases">
        <authorList>
            <person name="Jaros S."/>
            <person name="Januszkiewicz K."/>
            <person name="Wedrychowicz H."/>
        </authorList>
    </citation>
    <scope>NUCLEOTIDE SEQUENCE [LARGE SCALE GENOMIC DNA]</scope>
    <source>
        <strain evidence="10 11">DSM 22330</strain>
    </source>
</reference>
<keyword evidence="4 7" id="KW-0812">Transmembrane</keyword>
<dbReference type="SUPFAM" id="SSF103473">
    <property type="entry name" value="MFS general substrate transporter"/>
    <property type="match status" value="1"/>
</dbReference>
<evidence type="ECO:0000256" key="7">
    <source>
        <dbReference type="SAM" id="Phobius"/>
    </source>
</evidence>
<feature type="transmembrane region" description="Helical" evidence="7">
    <location>
        <begin position="98"/>
        <end position="116"/>
    </location>
</feature>
<dbReference type="STRING" id="1122154.SAMN02746068_00960"/>
<dbReference type="PANTHER" id="PTHR23513">
    <property type="entry name" value="INTEGRAL MEMBRANE EFFLUX PROTEIN-RELATED"/>
    <property type="match status" value="1"/>
</dbReference>
<feature type="transmembrane region" description="Helical" evidence="7">
    <location>
        <begin position="165"/>
        <end position="186"/>
    </location>
</feature>
<evidence type="ECO:0000256" key="4">
    <source>
        <dbReference type="ARBA" id="ARBA00022692"/>
    </source>
</evidence>
<dbReference type="PROSITE" id="PS50850">
    <property type="entry name" value="MFS"/>
    <property type="match status" value="1"/>
</dbReference>
<feature type="transmembrane region" description="Helical" evidence="7">
    <location>
        <begin position="137"/>
        <end position="159"/>
    </location>
</feature>
<feature type="transmembrane region" description="Helical" evidence="7">
    <location>
        <begin position="73"/>
        <end position="92"/>
    </location>
</feature>
<dbReference type="GO" id="GO:0005886">
    <property type="term" value="C:plasma membrane"/>
    <property type="evidence" value="ECO:0007669"/>
    <property type="project" value="UniProtKB-SubCell"/>
</dbReference>
<dbReference type="EMBL" id="FPKS01000004">
    <property type="protein sequence ID" value="SFZ73834.1"/>
    <property type="molecule type" value="Genomic_DNA"/>
</dbReference>
<proteinExistence type="predicted"/>
<protein>
    <submittedName>
        <fullName evidence="10">MFS transporter, DHA3 family, macrolide efflux protein</fullName>
    </submittedName>
    <submittedName>
        <fullName evidence="9">Major facilitator superfamily</fullName>
    </submittedName>
</protein>
<feature type="domain" description="Major facilitator superfamily (MFS) profile" evidence="8">
    <location>
        <begin position="8"/>
        <end position="398"/>
    </location>
</feature>
<dbReference type="Gene3D" id="1.20.1250.20">
    <property type="entry name" value="MFS general substrate transporter like domains"/>
    <property type="match status" value="1"/>
</dbReference>
<dbReference type="InterPro" id="IPR036259">
    <property type="entry name" value="MFS_trans_sf"/>
</dbReference>
<dbReference type="RefSeq" id="WP_072353529.1">
    <property type="nucleotide sequence ID" value="NZ_FPKS01000004.1"/>
</dbReference>
<dbReference type="OrthoDB" id="9775268at2"/>
<keyword evidence="5 7" id="KW-1133">Transmembrane helix</keyword>
<name>A0A1K2HC20_9LACT</name>
<dbReference type="GO" id="GO:0022857">
    <property type="term" value="F:transmembrane transporter activity"/>
    <property type="evidence" value="ECO:0007669"/>
    <property type="project" value="InterPro"/>
</dbReference>
<evidence type="ECO:0000256" key="6">
    <source>
        <dbReference type="ARBA" id="ARBA00023136"/>
    </source>
</evidence>
<dbReference type="Proteomes" id="UP000185655">
    <property type="component" value="Unassembled WGS sequence"/>
</dbReference>
<sequence>MKTKWKKNFFTLFVGQQLSFFTSMIAQYALIWYLTDRSKSPTLLAMYMLIAFIPGIIIGPLVGPLIDRMNKKILLLSGDWIVALAAIILAIYGQGGPLPFWLLGVAMFIRSFSGAIQTPTTQSIIPTLVPETFVPKVSGLNGAFNSASMIITPAIGAFFYGSLPISQIMLVDVAGAIIATITVVMTQIPSFDHLGKQNTYFHELVAGFKLVRHHKGIFNFLIITTLIGMFAWPAFSLYPLITTTYFHGSISDASIVEVCWSIGSLLGGLLIGLFATTKRRLTIGVVWYYLAGLAFTLMGFLPDNRHGLWLFIALQLPGGVGFMAANGLFMSIVQQAFPAKQTGRIMGIAQAMASMASPIGLIFAAPLAETIGIPPLLIIAGVSIFIGNIVSMLLPEVKALDHMVIMTDAADDILDND</sequence>
<evidence type="ECO:0000256" key="5">
    <source>
        <dbReference type="ARBA" id="ARBA00022989"/>
    </source>
</evidence>
<accession>A0A1K2HC20</accession>
<feature type="transmembrane region" description="Helical" evidence="7">
    <location>
        <begin position="253"/>
        <end position="274"/>
    </location>
</feature>
<keyword evidence="6 7" id="KW-0472">Membrane</keyword>
<reference evidence="9 12" key="1">
    <citation type="submission" date="2014-12" db="EMBL/GenBank/DDBJ databases">
        <title>Draft genome sequences of 10 type strains of Lactococcus.</title>
        <authorList>
            <person name="Sun Z."/>
            <person name="Zhong Z."/>
            <person name="Liu W."/>
            <person name="Zhang W."/>
            <person name="Zhang H."/>
        </authorList>
    </citation>
    <scope>NUCLEOTIDE SEQUENCE [LARGE SCALE GENOMIC DNA]</scope>
    <source>
        <strain evidence="9 12">DSM 22330</strain>
    </source>
</reference>
<dbReference type="Proteomes" id="UP000218979">
    <property type="component" value="Unassembled WGS sequence"/>
</dbReference>
<comment type="subcellular location">
    <subcellularLocation>
        <location evidence="1">Cell membrane</location>
        <topology evidence="1">Multi-pass membrane protein</topology>
    </subcellularLocation>
</comment>
<evidence type="ECO:0000256" key="1">
    <source>
        <dbReference type="ARBA" id="ARBA00004651"/>
    </source>
</evidence>
<feature type="transmembrane region" description="Helical" evidence="7">
    <location>
        <begin position="12"/>
        <end position="34"/>
    </location>
</feature>
<organism evidence="10 11">
    <name type="scientific">Pseudolactococcus chungangensis CAU 28 = DSM 22330</name>
    <dbReference type="NCBI Taxonomy" id="1122154"/>
    <lineage>
        <taxon>Bacteria</taxon>
        <taxon>Bacillati</taxon>
        <taxon>Bacillota</taxon>
        <taxon>Bacilli</taxon>
        <taxon>Lactobacillales</taxon>
        <taxon>Streptococcaceae</taxon>
        <taxon>Pseudolactococcus</taxon>
    </lineage>
</organism>
<dbReference type="PANTHER" id="PTHR23513:SF6">
    <property type="entry name" value="MAJOR FACILITATOR SUPERFAMILY ASSOCIATED DOMAIN-CONTAINING PROTEIN"/>
    <property type="match status" value="1"/>
</dbReference>
<evidence type="ECO:0000256" key="3">
    <source>
        <dbReference type="ARBA" id="ARBA00022475"/>
    </source>
</evidence>
<feature type="transmembrane region" description="Helical" evidence="7">
    <location>
        <begin position="345"/>
        <end position="365"/>
    </location>
</feature>
<dbReference type="InterPro" id="IPR020846">
    <property type="entry name" value="MFS_dom"/>
</dbReference>
<dbReference type="EMBL" id="JXJT01000001">
    <property type="protein sequence ID" value="PCS04781.1"/>
    <property type="molecule type" value="Genomic_DNA"/>
</dbReference>
<evidence type="ECO:0000259" key="8">
    <source>
        <dbReference type="PROSITE" id="PS50850"/>
    </source>
</evidence>
<dbReference type="AlphaFoldDB" id="A0A1K2HC20"/>
<evidence type="ECO:0000313" key="12">
    <source>
        <dbReference type="Proteomes" id="UP000218979"/>
    </source>
</evidence>
<feature type="transmembrane region" description="Helical" evidence="7">
    <location>
        <begin position="217"/>
        <end position="241"/>
    </location>
</feature>
<keyword evidence="2" id="KW-0813">Transport</keyword>
<evidence type="ECO:0000313" key="9">
    <source>
        <dbReference type="EMBL" id="PCS04781.1"/>
    </source>
</evidence>
<feature type="transmembrane region" description="Helical" evidence="7">
    <location>
        <begin position="281"/>
        <end position="301"/>
    </location>
</feature>
<evidence type="ECO:0000256" key="2">
    <source>
        <dbReference type="ARBA" id="ARBA00022448"/>
    </source>
</evidence>
<gene>
    <name evidence="9" type="ORF">RR45_GL000100</name>
    <name evidence="10" type="ORF">SAMN02746068_00960</name>
</gene>
<keyword evidence="12" id="KW-1185">Reference proteome</keyword>
<dbReference type="CDD" id="cd06173">
    <property type="entry name" value="MFS_MefA_like"/>
    <property type="match status" value="1"/>
</dbReference>
<evidence type="ECO:0000313" key="11">
    <source>
        <dbReference type="Proteomes" id="UP000185655"/>
    </source>
</evidence>
<evidence type="ECO:0000313" key="10">
    <source>
        <dbReference type="EMBL" id="SFZ73834.1"/>
    </source>
</evidence>